<dbReference type="AlphaFoldDB" id="A0A6L9ERT4"/>
<dbReference type="Proteomes" id="UP000474042">
    <property type="component" value="Unassembled WGS sequence"/>
</dbReference>
<dbReference type="EMBL" id="CACRTU010000024">
    <property type="protein sequence ID" value="VYU53586.1"/>
    <property type="molecule type" value="Genomic_DNA"/>
</dbReference>
<name>A0A6L9ERT4_CLOBU</name>
<reference evidence="2" key="1">
    <citation type="submission" date="2019-11" db="EMBL/GenBank/DDBJ databases">
        <authorList>
            <person name="Feng L."/>
        </authorList>
    </citation>
    <scope>NUCLEOTIDE SEQUENCE</scope>
    <source>
        <strain evidence="2">CButyricumLFYP62</strain>
    </source>
</reference>
<dbReference type="RefSeq" id="WP_156212531.1">
    <property type="nucleotide sequence ID" value="NZ_CACRTU010000024.1"/>
</dbReference>
<reference evidence="1 3" key="2">
    <citation type="submission" date="2020-01" db="EMBL/GenBank/DDBJ databases">
        <title>Genome sequence of a 1,3-propanediol producer, Clostridium butyricum S3.</title>
        <authorList>
            <person name="Zhou J."/>
        </authorList>
    </citation>
    <scope>NUCLEOTIDE SEQUENCE [LARGE SCALE GENOMIC DNA]</scope>
    <source>
        <strain evidence="1 3">S3</strain>
    </source>
</reference>
<proteinExistence type="predicted"/>
<dbReference type="EMBL" id="WOFV02000069">
    <property type="protein sequence ID" value="NAS19368.1"/>
    <property type="molecule type" value="Genomic_DNA"/>
</dbReference>
<sequence>MIIESIKNYISGFECMSTFENAINANYLAGEADNFSIEEMPCEPVIKNYLDGSTKRQFQFAFCSREPYGAEVIQNIDNSGFYEDFSNEIEDKNSKGILPIGDSNIESISIKVTSSAYVVSTEEDTAMYQINLVFKYLKKRG</sequence>
<evidence type="ECO:0000313" key="2">
    <source>
        <dbReference type="EMBL" id="VYU53586.1"/>
    </source>
</evidence>
<protein>
    <submittedName>
        <fullName evidence="1">Chloramphenicol resistance protein</fullName>
    </submittedName>
</protein>
<evidence type="ECO:0000313" key="1">
    <source>
        <dbReference type="EMBL" id="NAS19368.1"/>
    </source>
</evidence>
<evidence type="ECO:0000313" key="3">
    <source>
        <dbReference type="Proteomes" id="UP000474042"/>
    </source>
</evidence>
<organism evidence="1 3">
    <name type="scientific">Clostridium butyricum</name>
    <dbReference type="NCBI Taxonomy" id="1492"/>
    <lineage>
        <taxon>Bacteria</taxon>
        <taxon>Bacillati</taxon>
        <taxon>Bacillota</taxon>
        <taxon>Clostridia</taxon>
        <taxon>Eubacteriales</taxon>
        <taxon>Clostridiaceae</taxon>
        <taxon>Clostridium</taxon>
    </lineage>
</organism>
<gene>
    <name evidence="2" type="ORF">CBLFYP62_02664</name>
    <name evidence="1" type="ORF">GND98_016260</name>
</gene>
<accession>A0A6L9ERT4</accession>